<evidence type="ECO:0000256" key="2">
    <source>
        <dbReference type="SAM" id="SignalP"/>
    </source>
</evidence>
<feature type="region of interest" description="Disordered" evidence="1">
    <location>
        <begin position="31"/>
        <end position="84"/>
    </location>
</feature>
<dbReference type="eggNOG" id="ENOG502ZFU5">
    <property type="taxonomic scope" value="Bacteria"/>
</dbReference>
<evidence type="ECO:0000256" key="1">
    <source>
        <dbReference type="SAM" id="MobiDB-lite"/>
    </source>
</evidence>
<reference evidence="4" key="1">
    <citation type="submission" date="2016-10" db="EMBL/GenBank/DDBJ databases">
        <authorList>
            <person name="Varghese N."/>
        </authorList>
    </citation>
    <scope>NUCLEOTIDE SEQUENCE [LARGE SCALE GENOMIC DNA]</scope>
    <source>
        <strain evidence="4">DSM 45096 / BCRC 16803 / CGMCC 4.1857 / CIP 109030 / JCM 12277 / KCTC 19219 / NBRC 100920 / 33214</strain>
    </source>
</reference>
<feature type="signal peptide" evidence="2">
    <location>
        <begin position="1"/>
        <end position="32"/>
    </location>
</feature>
<evidence type="ECO:0008006" key="5">
    <source>
        <dbReference type="Google" id="ProtNLM"/>
    </source>
</evidence>
<dbReference type="EMBL" id="FOAZ01000025">
    <property type="protein sequence ID" value="SEM36032.1"/>
    <property type="molecule type" value="Genomic_DNA"/>
</dbReference>
<evidence type="ECO:0000313" key="4">
    <source>
        <dbReference type="Proteomes" id="UP000183015"/>
    </source>
</evidence>
<keyword evidence="2" id="KW-0732">Signal</keyword>
<proteinExistence type="predicted"/>
<organism evidence="3 4">
    <name type="scientific">Streptacidiphilus jiangxiensis</name>
    <dbReference type="NCBI Taxonomy" id="235985"/>
    <lineage>
        <taxon>Bacteria</taxon>
        <taxon>Bacillati</taxon>
        <taxon>Actinomycetota</taxon>
        <taxon>Actinomycetes</taxon>
        <taxon>Kitasatosporales</taxon>
        <taxon>Streptomycetaceae</taxon>
        <taxon>Streptacidiphilus</taxon>
    </lineage>
</organism>
<dbReference type="STRING" id="235985.SAMN05414137_1252"/>
<dbReference type="PROSITE" id="PS51318">
    <property type="entry name" value="TAT"/>
    <property type="match status" value="1"/>
</dbReference>
<dbReference type="RefSeq" id="WP_052439113.1">
    <property type="nucleotide sequence ID" value="NZ_BBPN01000031.1"/>
</dbReference>
<protein>
    <recommendedName>
        <fullName evidence="5">PknH-like extracellular domain-containing protein</fullName>
    </recommendedName>
</protein>
<dbReference type="AlphaFoldDB" id="A0A1H7XQ24"/>
<feature type="chain" id="PRO_5010361023" description="PknH-like extracellular domain-containing protein" evidence="2">
    <location>
        <begin position="33"/>
        <end position="270"/>
    </location>
</feature>
<feature type="compositionally biased region" description="Low complexity" evidence="1">
    <location>
        <begin position="31"/>
        <end position="40"/>
    </location>
</feature>
<keyword evidence="4" id="KW-1185">Reference proteome</keyword>
<dbReference type="InterPro" id="IPR006311">
    <property type="entry name" value="TAT_signal"/>
</dbReference>
<name>A0A1H7XQ24_STRJI</name>
<dbReference type="Proteomes" id="UP000183015">
    <property type="component" value="Unassembled WGS sequence"/>
</dbReference>
<sequence length="270" mass="26935">MPIKRRRILALAAVPLLAAVAVGVSELGSAEAAPGPAAIAPRPPASSPASSPAQAASRPSTASLPSASSTAAPSSRPVSVASPAAGSSAGAQLAAAQLPASAVERWQPVGVPRTRTVVGHDIGENECVKVHGATTWTQQAFAGGDGQNMAVQDTFSLPTTAAARSAYQSIVAEMDACQATSRAVQTSAGITANAAVVTTDRLANAGSWQRTWTGVLGTSASGPQTNHFYAAVAGTHLIVLTFSEYPGHGSAYATSGDAQVLATLTGELAK</sequence>
<gene>
    <name evidence="3" type="ORF">SAMN05414137_1252</name>
</gene>
<dbReference type="OrthoDB" id="4332208at2"/>
<feature type="compositionally biased region" description="Low complexity" evidence="1">
    <location>
        <begin position="47"/>
        <end position="84"/>
    </location>
</feature>
<evidence type="ECO:0000313" key="3">
    <source>
        <dbReference type="EMBL" id="SEM36032.1"/>
    </source>
</evidence>
<accession>A0A1H7XQ24</accession>